<dbReference type="GO" id="GO:0009279">
    <property type="term" value="C:cell outer membrane"/>
    <property type="evidence" value="ECO:0007669"/>
    <property type="project" value="UniProtKB-SubCell"/>
</dbReference>
<dbReference type="GO" id="GO:0005886">
    <property type="term" value="C:plasma membrane"/>
    <property type="evidence" value="ECO:0007669"/>
    <property type="project" value="UniProtKB-SubCell"/>
</dbReference>
<evidence type="ECO:0000256" key="10">
    <source>
        <dbReference type="SAM" id="Phobius"/>
    </source>
</evidence>
<gene>
    <name evidence="12" type="ORF">C4E15_02085</name>
</gene>
<comment type="caution">
    <text evidence="12">The sequence shown here is derived from an EMBL/GenBank/DDBJ whole genome shotgun (WGS) entry which is preliminary data.</text>
</comment>
<feature type="domain" description="Glycosyltransferase 2-like" evidence="11">
    <location>
        <begin position="40"/>
        <end position="202"/>
    </location>
</feature>
<dbReference type="CDD" id="cd04187">
    <property type="entry name" value="DPM1_like_bac"/>
    <property type="match status" value="1"/>
</dbReference>
<dbReference type="InterPro" id="IPR029044">
    <property type="entry name" value="Nucleotide-diphossugar_trans"/>
</dbReference>
<dbReference type="Gene3D" id="3.90.550.10">
    <property type="entry name" value="Spore Coat Polysaccharide Biosynthesis Protein SpsA, Chain A"/>
    <property type="match status" value="1"/>
</dbReference>
<keyword evidence="3" id="KW-1003">Cell membrane</keyword>
<feature type="transmembrane region" description="Helical" evidence="10">
    <location>
        <begin position="264"/>
        <end position="285"/>
    </location>
</feature>
<evidence type="ECO:0000256" key="6">
    <source>
        <dbReference type="ARBA" id="ARBA00022692"/>
    </source>
</evidence>
<evidence type="ECO:0000256" key="5">
    <source>
        <dbReference type="ARBA" id="ARBA00022679"/>
    </source>
</evidence>
<protein>
    <submittedName>
        <fullName evidence="12">Glycosyltransferase</fullName>
    </submittedName>
</protein>
<dbReference type="OrthoDB" id="9811884at2"/>
<evidence type="ECO:0000256" key="3">
    <source>
        <dbReference type="ARBA" id="ARBA00022475"/>
    </source>
</evidence>
<evidence type="ECO:0000313" key="12">
    <source>
        <dbReference type="EMBL" id="PPA78098.1"/>
    </source>
</evidence>
<dbReference type="InterPro" id="IPR001173">
    <property type="entry name" value="Glyco_trans_2-like"/>
</dbReference>
<evidence type="ECO:0000256" key="4">
    <source>
        <dbReference type="ARBA" id="ARBA00022676"/>
    </source>
</evidence>
<evidence type="ECO:0000256" key="7">
    <source>
        <dbReference type="ARBA" id="ARBA00022989"/>
    </source>
</evidence>
<dbReference type="Pfam" id="PF00535">
    <property type="entry name" value="Glycos_transf_2"/>
    <property type="match status" value="1"/>
</dbReference>
<feature type="transmembrane region" description="Helical" evidence="10">
    <location>
        <begin position="297"/>
        <end position="319"/>
    </location>
</feature>
<feature type="transmembrane region" description="Helical" evidence="10">
    <location>
        <begin position="241"/>
        <end position="258"/>
    </location>
</feature>
<keyword evidence="8 10" id="KW-0472">Membrane</keyword>
<dbReference type="SUPFAM" id="SSF53448">
    <property type="entry name" value="Nucleotide-diphospho-sugar transferases"/>
    <property type="match status" value="1"/>
</dbReference>
<comment type="subcellular location">
    <subcellularLocation>
        <location evidence="2">Cell membrane</location>
        <topology evidence="2">Multi-pass membrane protein</topology>
    </subcellularLocation>
    <subcellularLocation>
        <location evidence="1">Cell outer membrane</location>
    </subcellularLocation>
</comment>
<keyword evidence="5 12" id="KW-0808">Transferase</keyword>
<proteinExistence type="inferred from homology"/>
<dbReference type="SUPFAM" id="SSF56925">
    <property type="entry name" value="OMPA-like"/>
    <property type="match status" value="1"/>
</dbReference>
<dbReference type="PANTHER" id="PTHR48090">
    <property type="entry name" value="UNDECAPRENYL-PHOSPHATE 4-DEOXY-4-FORMAMIDO-L-ARABINOSE TRANSFERASE-RELATED"/>
    <property type="match status" value="1"/>
</dbReference>
<organism evidence="12 13">
    <name type="scientific">Achromobacter spanius</name>
    <dbReference type="NCBI Taxonomy" id="217203"/>
    <lineage>
        <taxon>Bacteria</taxon>
        <taxon>Pseudomonadati</taxon>
        <taxon>Pseudomonadota</taxon>
        <taxon>Betaproteobacteria</taxon>
        <taxon>Burkholderiales</taxon>
        <taxon>Alcaligenaceae</taxon>
        <taxon>Achromobacter</taxon>
    </lineage>
</organism>
<dbReference type="Proteomes" id="UP000239990">
    <property type="component" value="Unassembled WGS sequence"/>
</dbReference>
<dbReference type="FunFam" id="3.90.550.10:FF:000079">
    <property type="entry name" value="Probable glycosyl transferase"/>
    <property type="match status" value="1"/>
</dbReference>
<dbReference type="PANTHER" id="PTHR48090:SF1">
    <property type="entry name" value="PROPHAGE BACTOPRENOL GLUCOSYL TRANSFERASE HOMOLOG"/>
    <property type="match status" value="1"/>
</dbReference>
<name>A0A2S5GYL1_9BURK</name>
<accession>A0A2S5GYL1</accession>
<evidence type="ECO:0000256" key="1">
    <source>
        <dbReference type="ARBA" id="ARBA00004442"/>
    </source>
</evidence>
<reference evidence="12 13" key="1">
    <citation type="submission" date="2018-02" db="EMBL/GenBank/DDBJ databases">
        <title>Draft Genome of Achromobacter spanius stain 6.</title>
        <authorList>
            <person name="Gunasekera T.S."/>
            <person name="Radwan O."/>
            <person name="Ruiz O.N."/>
        </authorList>
    </citation>
    <scope>NUCLEOTIDE SEQUENCE [LARGE SCALE GENOMIC DNA]</scope>
    <source>
        <strain evidence="12 13">6</strain>
    </source>
</reference>
<dbReference type="InterPro" id="IPR050256">
    <property type="entry name" value="Glycosyltransferase_2"/>
</dbReference>
<feature type="transmembrane region" description="Helical" evidence="10">
    <location>
        <begin position="339"/>
        <end position="359"/>
    </location>
</feature>
<dbReference type="Gene3D" id="2.40.160.20">
    <property type="match status" value="1"/>
</dbReference>
<keyword evidence="4" id="KW-0328">Glycosyltransferase</keyword>
<sequence length="364" mass="40228">MVVNFRRSAVLRYRTGHTVITSLPSPSEAVKKAVSTIQISVVVPFLNEQDVLPVCYAKLKGILGGLAQPYEIVFVDDGSTDNSVELVAALIRRDPRVRVVRLSRNFGKEAAMSAGLAHARGEAVIMLDADLQDPPELIPDMVKAWRDGFDIVSMRRRKREGEGAAKRLSAYAFYRILSRMSRSRIPADTGDFRLMSRRTVEALLQMPERCRYMKGLYSWIGFPTKVIDYDRAPRAAGKTKWNYFALFGLALEGITSFSTAPLRWATGIGAVVALAGAAFGFWIIFKTMMFGDDVPGYPSLMAMITLLSGIQLLTIGLLGEYVGKGYLESKLVSASYKGAMLYATYIPGASGTGNVLFIFGRWRF</sequence>
<dbReference type="GO" id="GO:0016757">
    <property type="term" value="F:glycosyltransferase activity"/>
    <property type="evidence" value="ECO:0007669"/>
    <property type="project" value="UniProtKB-KW"/>
</dbReference>
<dbReference type="InterPro" id="IPR011250">
    <property type="entry name" value="OMP/PagP_B-barrel"/>
</dbReference>
<evidence type="ECO:0000259" key="11">
    <source>
        <dbReference type="Pfam" id="PF00535"/>
    </source>
</evidence>
<evidence type="ECO:0000256" key="9">
    <source>
        <dbReference type="ARBA" id="ARBA00038152"/>
    </source>
</evidence>
<dbReference type="EMBL" id="PREU01000001">
    <property type="protein sequence ID" value="PPA78098.1"/>
    <property type="molecule type" value="Genomic_DNA"/>
</dbReference>
<evidence type="ECO:0000313" key="13">
    <source>
        <dbReference type="Proteomes" id="UP000239990"/>
    </source>
</evidence>
<keyword evidence="6 10" id="KW-0812">Transmembrane</keyword>
<keyword evidence="7 10" id="KW-1133">Transmembrane helix</keyword>
<evidence type="ECO:0000256" key="2">
    <source>
        <dbReference type="ARBA" id="ARBA00004651"/>
    </source>
</evidence>
<dbReference type="AlphaFoldDB" id="A0A2S5GYL1"/>
<comment type="similarity">
    <text evidence="9">Belongs to the glycosyltransferase 2 family. GtrB subfamily.</text>
</comment>
<evidence type="ECO:0000256" key="8">
    <source>
        <dbReference type="ARBA" id="ARBA00023136"/>
    </source>
</evidence>